<dbReference type="InterPro" id="IPR000674">
    <property type="entry name" value="Ald_Oxase/Xan_DH_a/b"/>
</dbReference>
<dbReference type="EMBL" id="JH651379">
    <property type="protein sequence ID" value="EIJ40528.1"/>
    <property type="molecule type" value="Genomic_DNA"/>
</dbReference>
<keyword evidence="1" id="KW-1133">Transmembrane helix</keyword>
<dbReference type="SUPFAM" id="SSF56003">
    <property type="entry name" value="Molybdenum cofactor-binding domain"/>
    <property type="match status" value="2"/>
</dbReference>
<dbReference type="InterPro" id="IPR046867">
    <property type="entry name" value="AldOxase/xan_DH_MoCoBD2"/>
</dbReference>
<organism evidence="3 4">
    <name type="scientific">Galbibacter orientalis DSM 19592</name>
    <dbReference type="NCBI Taxonomy" id="926559"/>
    <lineage>
        <taxon>Bacteria</taxon>
        <taxon>Pseudomonadati</taxon>
        <taxon>Bacteroidota</taxon>
        <taxon>Flavobacteriia</taxon>
        <taxon>Flavobacteriales</taxon>
        <taxon>Flavobacteriaceae</taxon>
        <taxon>Galbibacter</taxon>
    </lineage>
</organism>
<sequence>MATVKTTLGRRSFLKSSVLAGGGMMLSFSWFAGCEIPNRKEAATIEMPEEWFELNSYIKIGDNGVVTLFNPNPEFGQNVKTSMPMILADELDVDWKNVIVEQANFYPKRYDRQFTGGSQSIRQGWNILRTAGATAKRMLVTAAAQHWQVPVNEVTAKAGILYHTATNKEISYGEIASLAAIQPIPEEVELKEIKDFKIIGTSKKNVAGTEIVTGKPMFGIDYQAEGMLIAMIIHPPAFGMKLKKFDATKAKSMPGIKDVFKIDTLKSDYARNYFDTTTFTELITVVGNSTWEVMQAKKEVVVDWEQAPEHTFQMDARGNKIAINVPAGLESTTVHQTKMNQYNKKPGNILRKDGDPEKAFKNAAKILERTYSAPFLAHNTMEPVNCFANVSAEKAELYGPIQAPEFIIGTLSERLKLPKDKIQINLARMGGGFGLRAYGHHMIEAAVISQEMKAPIKMVYTREDDMSYGIYRPSYTATYKAAMDENNNLIAFHVKAGGIPESPLAPNRFPAGAIENYLAEAWEIPSNITIGAFRAPRSNFIAGAEQSFLDELAEELGKDPIEFRLELLERAKNNPVGENNDYDPERYAGVIKLVKSKSNWDEINDKSRGFSAYFCHNTYVAQVLDLEIENDKPKVNNVYAAVDCGIVVNKDAAKNMGEGAIIDGIGNSLYGEQTFKDGAPQKLNFDRYQLIRMSEAPKSIEVHFVENEHSPTGMGEPLFPPIFAAMANALYRATGQRHYQQPFIIEKKIIG</sequence>
<evidence type="ECO:0000256" key="1">
    <source>
        <dbReference type="SAM" id="Phobius"/>
    </source>
</evidence>
<dbReference type="Pfam" id="PF02738">
    <property type="entry name" value="MoCoBD_1"/>
    <property type="match status" value="1"/>
</dbReference>
<feature type="transmembrane region" description="Helical" evidence="1">
    <location>
        <begin position="12"/>
        <end position="32"/>
    </location>
</feature>
<name>I3CA85_9FLAO</name>
<dbReference type="PANTHER" id="PTHR47495">
    <property type="entry name" value="ALDEHYDE DEHYDROGENASE"/>
    <property type="match status" value="1"/>
</dbReference>
<keyword evidence="4" id="KW-1185">Reference proteome</keyword>
<dbReference type="InterPro" id="IPR008274">
    <property type="entry name" value="AldOxase/xan_DH_MoCoBD1"/>
</dbReference>
<dbReference type="InterPro" id="IPR037165">
    <property type="entry name" value="AldOxase/xan_DH_Mopterin-bd_sf"/>
</dbReference>
<dbReference type="Proteomes" id="UP000004690">
    <property type="component" value="Unassembled WGS sequence"/>
</dbReference>
<dbReference type="GO" id="GO:0016491">
    <property type="term" value="F:oxidoreductase activity"/>
    <property type="evidence" value="ECO:0007669"/>
    <property type="project" value="InterPro"/>
</dbReference>
<dbReference type="PROSITE" id="PS51257">
    <property type="entry name" value="PROKAR_LIPOPROTEIN"/>
    <property type="match status" value="1"/>
</dbReference>
<evidence type="ECO:0000313" key="4">
    <source>
        <dbReference type="Proteomes" id="UP000004690"/>
    </source>
</evidence>
<dbReference type="SMART" id="SM01008">
    <property type="entry name" value="Ald_Xan_dh_C"/>
    <property type="match status" value="1"/>
</dbReference>
<dbReference type="eggNOG" id="COG1529">
    <property type="taxonomic scope" value="Bacteria"/>
</dbReference>
<protein>
    <submittedName>
        <fullName evidence="3">Aerobic-type carbon monoxide dehydrogenase, large subunit CoxL/CutL-like protein</fullName>
    </submittedName>
</protein>
<keyword evidence="1" id="KW-0472">Membrane</keyword>
<dbReference type="AlphaFoldDB" id="I3CA85"/>
<dbReference type="Gene3D" id="3.90.1170.50">
    <property type="entry name" value="Aldehyde oxidase/xanthine dehydrogenase, a/b hammerhead"/>
    <property type="match status" value="1"/>
</dbReference>
<dbReference type="PANTHER" id="PTHR47495:SF2">
    <property type="entry name" value="ALDEHYDE DEHYDROGENASE"/>
    <property type="match status" value="1"/>
</dbReference>
<dbReference type="InterPro" id="IPR006311">
    <property type="entry name" value="TAT_signal"/>
</dbReference>
<dbReference type="PIRSF" id="PIRSF036389">
    <property type="entry name" value="IOR_B"/>
    <property type="match status" value="1"/>
</dbReference>
<evidence type="ECO:0000259" key="2">
    <source>
        <dbReference type="SMART" id="SM01008"/>
    </source>
</evidence>
<dbReference type="HOGENOM" id="CLU_013917_0_1_10"/>
<reference evidence="3 4" key="1">
    <citation type="submission" date="2012-02" db="EMBL/GenBank/DDBJ databases">
        <title>Improved High-Quality Draft genome of Joostella marina DSM 19592.</title>
        <authorList>
            <consortium name="US DOE Joint Genome Institute (JGI-PGF)"/>
            <person name="Lucas S."/>
            <person name="Copeland A."/>
            <person name="Lapidus A."/>
            <person name="Bruce D."/>
            <person name="Goodwin L."/>
            <person name="Pitluck S."/>
            <person name="Peters L."/>
            <person name="Chertkov O."/>
            <person name="Ovchinnikova G."/>
            <person name="Kyrpides N."/>
            <person name="Mavromatis K."/>
            <person name="Detter J.C."/>
            <person name="Han C."/>
            <person name="Land M."/>
            <person name="Hauser L."/>
            <person name="Markowitz V."/>
            <person name="Cheng J.-F."/>
            <person name="Hugenholtz P."/>
            <person name="Woyke T."/>
            <person name="Wu D."/>
            <person name="Tindall B."/>
            <person name="Brambilla E."/>
            <person name="Klenk H.-P."/>
            <person name="Eisen J.A."/>
        </authorList>
    </citation>
    <scope>NUCLEOTIDE SEQUENCE [LARGE SCALE GENOMIC DNA]</scope>
    <source>
        <strain evidence="3 4">DSM 19592</strain>
    </source>
</reference>
<dbReference type="STRING" id="926559.JoomaDRAFT_3591"/>
<dbReference type="InterPro" id="IPR012368">
    <property type="entry name" value="OxRdtase_Mopterin-bd_su_IorB"/>
</dbReference>
<dbReference type="RefSeq" id="WP_008614898.1">
    <property type="nucleotide sequence ID" value="NZ_JH651379.1"/>
</dbReference>
<accession>I3CA85</accession>
<feature type="domain" description="Aldehyde oxidase/xanthine dehydrogenase a/b hammerhead" evidence="2">
    <location>
        <begin position="213"/>
        <end position="308"/>
    </location>
</feature>
<evidence type="ECO:0000313" key="3">
    <source>
        <dbReference type="EMBL" id="EIJ40528.1"/>
    </source>
</evidence>
<dbReference type="Pfam" id="PF20256">
    <property type="entry name" value="MoCoBD_2"/>
    <property type="match status" value="2"/>
</dbReference>
<keyword evidence="1" id="KW-0812">Transmembrane</keyword>
<dbReference type="InterPro" id="IPR052516">
    <property type="entry name" value="N-heterocyclic_Hydroxylase"/>
</dbReference>
<dbReference type="OrthoDB" id="9767994at2"/>
<dbReference type="Gene3D" id="3.30.365.10">
    <property type="entry name" value="Aldehyde oxidase/xanthine dehydrogenase, molybdopterin binding domain"/>
    <property type="match status" value="4"/>
</dbReference>
<proteinExistence type="predicted"/>
<dbReference type="PROSITE" id="PS51318">
    <property type="entry name" value="TAT"/>
    <property type="match status" value="1"/>
</dbReference>
<gene>
    <name evidence="3" type="ORF">JoomaDRAFT_3591</name>
</gene>